<evidence type="ECO:0000313" key="1">
    <source>
        <dbReference type="EMBL" id="GMS89894.1"/>
    </source>
</evidence>
<sequence length="179" mass="21062">RFNQFFSFFSRIDTLGLNNFIDPRGYVQIQQIMENMTINRLEIRVDSLYMDLQIQILGLCRKNNIRNVVITVNPGGMIDQFRNKLCTESEFGVTLDVCERIGNVEGAYFGQWRRFWNEMDVYLRKKGIKMQMNLCNDNGFDHDGYARCGVRSHIRCERMDRQNMGVIRPISLSRGFLPK</sequence>
<dbReference type="Proteomes" id="UP001432027">
    <property type="component" value="Unassembled WGS sequence"/>
</dbReference>
<protein>
    <submittedName>
        <fullName evidence="1">Uncharacterized protein</fullName>
    </submittedName>
</protein>
<gene>
    <name evidence="1" type="ORF">PENTCL1PPCAC_12069</name>
</gene>
<evidence type="ECO:0000313" key="2">
    <source>
        <dbReference type="Proteomes" id="UP001432027"/>
    </source>
</evidence>
<organism evidence="1 2">
    <name type="scientific">Pristionchus entomophagus</name>
    <dbReference type="NCBI Taxonomy" id="358040"/>
    <lineage>
        <taxon>Eukaryota</taxon>
        <taxon>Metazoa</taxon>
        <taxon>Ecdysozoa</taxon>
        <taxon>Nematoda</taxon>
        <taxon>Chromadorea</taxon>
        <taxon>Rhabditida</taxon>
        <taxon>Rhabditina</taxon>
        <taxon>Diplogasteromorpha</taxon>
        <taxon>Diplogasteroidea</taxon>
        <taxon>Neodiplogasteridae</taxon>
        <taxon>Pristionchus</taxon>
    </lineage>
</organism>
<reference evidence="1" key="1">
    <citation type="submission" date="2023-10" db="EMBL/GenBank/DDBJ databases">
        <title>Genome assembly of Pristionchus species.</title>
        <authorList>
            <person name="Yoshida K."/>
            <person name="Sommer R.J."/>
        </authorList>
    </citation>
    <scope>NUCLEOTIDE SEQUENCE</scope>
    <source>
        <strain evidence="1">RS0144</strain>
    </source>
</reference>
<proteinExistence type="predicted"/>
<comment type="caution">
    <text evidence="1">The sequence shown here is derived from an EMBL/GenBank/DDBJ whole genome shotgun (WGS) entry which is preliminary data.</text>
</comment>
<feature type="non-terminal residue" evidence="1">
    <location>
        <position position="1"/>
    </location>
</feature>
<dbReference type="EMBL" id="BTSX01000003">
    <property type="protein sequence ID" value="GMS89894.1"/>
    <property type="molecule type" value="Genomic_DNA"/>
</dbReference>
<accession>A0AAV5T869</accession>
<keyword evidence="2" id="KW-1185">Reference proteome</keyword>
<name>A0AAV5T869_9BILA</name>
<dbReference type="AlphaFoldDB" id="A0AAV5T869"/>